<dbReference type="Proteomes" id="UP000443582">
    <property type="component" value="Unassembled WGS sequence"/>
</dbReference>
<evidence type="ECO:0000256" key="6">
    <source>
        <dbReference type="ARBA" id="ARBA00023077"/>
    </source>
</evidence>
<feature type="domain" description="TonB-dependent receptor plug" evidence="12">
    <location>
        <begin position="58"/>
        <end position="150"/>
    </location>
</feature>
<evidence type="ECO:0000256" key="2">
    <source>
        <dbReference type="ARBA" id="ARBA00009810"/>
    </source>
</evidence>
<keyword evidence="3 9" id="KW-0813">Transport</keyword>
<comment type="caution">
    <text evidence="13">The sequence shown here is derived from an EMBL/GenBank/DDBJ whole genome shotgun (WGS) entry which is preliminary data.</text>
</comment>
<evidence type="ECO:0000259" key="11">
    <source>
        <dbReference type="Pfam" id="PF00593"/>
    </source>
</evidence>
<dbReference type="PROSITE" id="PS52016">
    <property type="entry name" value="TONB_DEPENDENT_REC_3"/>
    <property type="match status" value="1"/>
</dbReference>
<evidence type="ECO:0000256" key="7">
    <source>
        <dbReference type="ARBA" id="ARBA00023136"/>
    </source>
</evidence>
<keyword evidence="14" id="KW-1185">Reference proteome</keyword>
<dbReference type="PANTHER" id="PTHR30069">
    <property type="entry name" value="TONB-DEPENDENT OUTER MEMBRANE RECEPTOR"/>
    <property type="match status" value="1"/>
</dbReference>
<dbReference type="SUPFAM" id="SSF56935">
    <property type="entry name" value="Porins"/>
    <property type="match status" value="1"/>
</dbReference>
<reference evidence="14" key="1">
    <citation type="journal article" date="2019" name="Int. J. Syst. Evol. Microbiol.">
        <title>Halobacteriovorax valvorus sp. nov., a novel prokaryotic predator isolated from coastal seawater of China.</title>
        <authorList>
            <person name="Chen M.-X."/>
        </authorList>
    </citation>
    <scope>NUCLEOTIDE SEQUENCE [LARGE SCALE GENOMIC DNA]</scope>
    <source>
        <strain evidence="14">BL9</strain>
    </source>
</reference>
<protein>
    <submittedName>
        <fullName evidence="13">TonB-dependent receptor</fullName>
    </submittedName>
</protein>
<keyword evidence="8 9" id="KW-0998">Cell outer membrane</keyword>
<dbReference type="Pfam" id="PF00593">
    <property type="entry name" value="TonB_dep_Rec_b-barrel"/>
    <property type="match status" value="1"/>
</dbReference>
<dbReference type="InterPro" id="IPR037066">
    <property type="entry name" value="Plug_dom_sf"/>
</dbReference>
<keyword evidence="13" id="KW-0675">Receptor</keyword>
<dbReference type="Gene3D" id="2.40.170.20">
    <property type="entry name" value="TonB-dependent receptor, beta-barrel domain"/>
    <property type="match status" value="1"/>
</dbReference>
<name>A0ABY0IKH8_9BACT</name>
<sequence>MIKKFDGQYTPVFSIVLLGLLTNSPILAQDVNRLESIYITDEIESAQEVQSKTLGLQDEVSSDDLEEEVAQSLDDVLKKTASATTKGGPRSIGETPQIRGLEANKIFVNVDGVSQTFFFSNHNYSHLAIDPDSIKKVDIFKSNTDYSQGISLGGGMSFVTKDGRDYLARGEKAGSILKYSYEEASNLNGQAIKTFGLIDKGDYLLSANVKDAKDIKLSDGSTLRNSEFESLNFLSKFSFDLGKARRLKVSGELYELEDDSPLNATLDPPSSLTSLQGKTNIKRHAATLNYISTDINGLVYYSEQFNKQERDSDNRTEERNIETIGARAKKKFKINDELSFFIGSDATIDNVTGKSSNENVSDYPDGQITELAAFGEVNYKVGGVTIAPGIRFSDYELESKKFDYRDVKDSNLSSKVLINYEVGGLNLFSSLSQGFNSPDVQEVYATGLHRPGDGFFISDNYFVSNLNLKPETSETIEFGVEFKKQLFSDYDLLTFKASGYKSVAKDYIDQEITDYAIVDGKNGTTQFVNRDRVSLYGQEVEIGYLYDQLEVRANYSRNVGWDESREIWLSNMPANTYSFGINYHLDQYGIKVGYDAVMAMRQDRVNPNTLERTTATAGYTLHNIFASKEFRKGALEGMTLTTRLDNLTDKSYRRHGSYIPEVGQNFKLSIQYKIKHF</sequence>
<dbReference type="Gene3D" id="2.170.130.10">
    <property type="entry name" value="TonB-dependent receptor, plug domain"/>
    <property type="match status" value="1"/>
</dbReference>
<dbReference type="Pfam" id="PF07715">
    <property type="entry name" value="Plug"/>
    <property type="match status" value="1"/>
</dbReference>
<organism evidence="13 14">
    <name type="scientific">Halobacteriovorax vibrionivorans</name>
    <dbReference type="NCBI Taxonomy" id="2152716"/>
    <lineage>
        <taxon>Bacteria</taxon>
        <taxon>Pseudomonadati</taxon>
        <taxon>Bdellovibrionota</taxon>
        <taxon>Bacteriovoracia</taxon>
        <taxon>Bacteriovoracales</taxon>
        <taxon>Halobacteriovoraceae</taxon>
        <taxon>Halobacteriovorax</taxon>
    </lineage>
</organism>
<dbReference type="InterPro" id="IPR012910">
    <property type="entry name" value="Plug_dom"/>
</dbReference>
<evidence type="ECO:0000256" key="1">
    <source>
        <dbReference type="ARBA" id="ARBA00004571"/>
    </source>
</evidence>
<dbReference type="PANTHER" id="PTHR30069:SF41">
    <property type="entry name" value="HEME_HEMOPEXIN UTILIZATION PROTEIN C"/>
    <property type="match status" value="1"/>
</dbReference>
<evidence type="ECO:0000313" key="13">
    <source>
        <dbReference type="EMBL" id="RZF21817.1"/>
    </source>
</evidence>
<keyword evidence="5 9" id="KW-0812">Transmembrane</keyword>
<evidence type="ECO:0000256" key="9">
    <source>
        <dbReference type="PROSITE-ProRule" id="PRU01360"/>
    </source>
</evidence>
<evidence type="ECO:0000256" key="10">
    <source>
        <dbReference type="RuleBase" id="RU003357"/>
    </source>
</evidence>
<evidence type="ECO:0000313" key="14">
    <source>
        <dbReference type="Proteomes" id="UP000443582"/>
    </source>
</evidence>
<comment type="similarity">
    <text evidence="2 9 10">Belongs to the TonB-dependent receptor family.</text>
</comment>
<comment type="subcellular location">
    <subcellularLocation>
        <location evidence="1 9">Cell outer membrane</location>
        <topology evidence="1 9">Multi-pass membrane protein</topology>
    </subcellularLocation>
</comment>
<dbReference type="EMBL" id="QDKL01000002">
    <property type="protein sequence ID" value="RZF21817.1"/>
    <property type="molecule type" value="Genomic_DNA"/>
</dbReference>
<evidence type="ECO:0000256" key="8">
    <source>
        <dbReference type="ARBA" id="ARBA00023237"/>
    </source>
</evidence>
<keyword evidence="6 10" id="KW-0798">TonB box</keyword>
<proteinExistence type="inferred from homology"/>
<dbReference type="InterPro" id="IPR000531">
    <property type="entry name" value="Beta-barrel_TonB"/>
</dbReference>
<evidence type="ECO:0000256" key="3">
    <source>
        <dbReference type="ARBA" id="ARBA00022448"/>
    </source>
</evidence>
<dbReference type="InterPro" id="IPR036942">
    <property type="entry name" value="Beta-barrel_TonB_sf"/>
</dbReference>
<dbReference type="InterPro" id="IPR039426">
    <property type="entry name" value="TonB-dep_rcpt-like"/>
</dbReference>
<feature type="domain" description="TonB-dependent receptor-like beta-barrel" evidence="11">
    <location>
        <begin position="270"/>
        <end position="647"/>
    </location>
</feature>
<accession>A0ABY0IKH8</accession>
<dbReference type="RefSeq" id="WP_115361588.1">
    <property type="nucleotide sequence ID" value="NZ_QDKL01000002.1"/>
</dbReference>
<evidence type="ECO:0000259" key="12">
    <source>
        <dbReference type="Pfam" id="PF07715"/>
    </source>
</evidence>
<evidence type="ECO:0000256" key="4">
    <source>
        <dbReference type="ARBA" id="ARBA00022452"/>
    </source>
</evidence>
<keyword evidence="4 9" id="KW-1134">Transmembrane beta strand</keyword>
<evidence type="ECO:0000256" key="5">
    <source>
        <dbReference type="ARBA" id="ARBA00022692"/>
    </source>
</evidence>
<keyword evidence="7 9" id="KW-0472">Membrane</keyword>
<gene>
    <name evidence="13" type="ORF">DAY19_09005</name>
</gene>